<dbReference type="EnsemblProtists" id="PYU1_T013052">
    <property type="protein sequence ID" value="PYU1_T013052"/>
    <property type="gene ID" value="PYU1_G013025"/>
</dbReference>
<reference evidence="1" key="3">
    <citation type="submission" date="2015-02" db="UniProtKB">
        <authorList>
            <consortium name="EnsemblProtists"/>
        </authorList>
    </citation>
    <scope>IDENTIFICATION</scope>
    <source>
        <strain evidence="1">DAOM BR144</strain>
    </source>
</reference>
<reference evidence="2" key="2">
    <citation type="submission" date="2010-04" db="EMBL/GenBank/DDBJ databases">
        <authorList>
            <person name="Buell R."/>
            <person name="Hamilton J."/>
            <person name="Hostetler J."/>
        </authorList>
    </citation>
    <scope>NUCLEOTIDE SEQUENCE [LARGE SCALE GENOMIC DNA]</scope>
    <source>
        <strain evidence="2">DAOM:BR144</strain>
    </source>
</reference>
<evidence type="ECO:0000313" key="2">
    <source>
        <dbReference type="Proteomes" id="UP000019132"/>
    </source>
</evidence>
<organism evidence="1 2">
    <name type="scientific">Globisporangium ultimum (strain ATCC 200006 / CBS 805.95 / DAOM BR144)</name>
    <name type="common">Pythium ultimum</name>
    <dbReference type="NCBI Taxonomy" id="431595"/>
    <lineage>
        <taxon>Eukaryota</taxon>
        <taxon>Sar</taxon>
        <taxon>Stramenopiles</taxon>
        <taxon>Oomycota</taxon>
        <taxon>Peronosporomycetes</taxon>
        <taxon>Pythiales</taxon>
        <taxon>Pythiaceae</taxon>
        <taxon>Globisporangium</taxon>
    </lineage>
</organism>
<keyword evidence="2" id="KW-1185">Reference proteome</keyword>
<dbReference type="AlphaFoldDB" id="K3X753"/>
<dbReference type="EMBL" id="GL376570">
    <property type="status" value="NOT_ANNOTATED_CDS"/>
    <property type="molecule type" value="Genomic_DNA"/>
</dbReference>
<sequence length="299" mass="34563">MMLKDILEPEYKCKNSRRGICPRQSNNKVDHQPHLLLPLMHKFLAFIEEHNRLNQATPGFVEVCTFSLLLFKMCITGLRALLQRPGQKVPDQGSEWNAVANAKWRELFNIETFETANHKFAGEMLTDGKSVSIVLRKPKRKSTPRKINLADYDLIWGLDPGRRDLFKVSCSSCEYYEDTFINKSNQTIRHWQESRKDVLEAIRNMPTKKTASLERLQEYVKFMIPRVDFLYGQAFLKAQVAKAHIHAEEAMEGLIEGTGRRTIVGFGNWSNRDVSGLIKKCPSGPVKRFERKLREYCTV</sequence>
<dbReference type="HOGENOM" id="CLU_081181_0_0_1"/>
<evidence type="ECO:0000313" key="1">
    <source>
        <dbReference type="EnsemblProtists" id="PYU1_T013052"/>
    </source>
</evidence>
<dbReference type="OMA" id="TFETANH"/>
<dbReference type="Proteomes" id="UP000019132">
    <property type="component" value="Unassembled WGS sequence"/>
</dbReference>
<protein>
    <submittedName>
        <fullName evidence="1">Uncharacterized protein</fullName>
    </submittedName>
</protein>
<name>K3X753_GLOUD</name>
<proteinExistence type="predicted"/>
<dbReference type="InParanoid" id="K3X753"/>
<reference evidence="2" key="1">
    <citation type="journal article" date="2010" name="Genome Biol.">
        <title>Genome sequence of the necrotrophic plant pathogen Pythium ultimum reveals original pathogenicity mechanisms and effector repertoire.</title>
        <authorList>
            <person name="Levesque C.A."/>
            <person name="Brouwer H."/>
            <person name="Cano L."/>
            <person name="Hamilton J.P."/>
            <person name="Holt C."/>
            <person name="Huitema E."/>
            <person name="Raffaele S."/>
            <person name="Robideau G.P."/>
            <person name="Thines M."/>
            <person name="Win J."/>
            <person name="Zerillo M.M."/>
            <person name="Beakes G.W."/>
            <person name="Boore J.L."/>
            <person name="Busam D."/>
            <person name="Dumas B."/>
            <person name="Ferriera S."/>
            <person name="Fuerstenberg S.I."/>
            <person name="Gachon C.M."/>
            <person name="Gaulin E."/>
            <person name="Govers F."/>
            <person name="Grenville-Briggs L."/>
            <person name="Horner N."/>
            <person name="Hostetler J."/>
            <person name="Jiang R.H."/>
            <person name="Johnson J."/>
            <person name="Krajaejun T."/>
            <person name="Lin H."/>
            <person name="Meijer H.J."/>
            <person name="Moore B."/>
            <person name="Morris P."/>
            <person name="Phuntmart V."/>
            <person name="Puiu D."/>
            <person name="Shetty J."/>
            <person name="Stajich J.E."/>
            <person name="Tripathy S."/>
            <person name="Wawra S."/>
            <person name="van West P."/>
            <person name="Whitty B.R."/>
            <person name="Coutinho P.M."/>
            <person name="Henrissat B."/>
            <person name="Martin F."/>
            <person name="Thomas P.D."/>
            <person name="Tyler B.M."/>
            <person name="De Vries R.P."/>
            <person name="Kamoun S."/>
            <person name="Yandell M."/>
            <person name="Tisserat N."/>
            <person name="Buell C.R."/>
        </authorList>
    </citation>
    <scope>NUCLEOTIDE SEQUENCE</scope>
    <source>
        <strain evidence="2">DAOM:BR144</strain>
    </source>
</reference>
<dbReference type="VEuPathDB" id="FungiDB:PYU1_G013025"/>
<accession>K3X753</accession>
<dbReference type="eggNOG" id="ENOG502SHI0">
    <property type="taxonomic scope" value="Eukaryota"/>
</dbReference>